<dbReference type="SUPFAM" id="SSF56672">
    <property type="entry name" value="DNA/RNA polymerases"/>
    <property type="match status" value="1"/>
</dbReference>
<dbReference type="InterPro" id="IPR013103">
    <property type="entry name" value="RVT_2"/>
</dbReference>
<dbReference type="PANTHER" id="PTHR11439:SF502">
    <property type="entry name" value="SECRETED RXLR EFFECTOR PROTEIN 161-LIKE"/>
    <property type="match status" value="1"/>
</dbReference>
<dbReference type="InterPro" id="IPR043502">
    <property type="entry name" value="DNA/RNA_pol_sf"/>
</dbReference>
<keyword evidence="3" id="KW-1185">Reference proteome</keyword>
<evidence type="ECO:0000259" key="1">
    <source>
        <dbReference type="Pfam" id="PF07727"/>
    </source>
</evidence>
<organism evidence="2 3">
    <name type="scientific">Cajanus cajan</name>
    <name type="common">Pigeon pea</name>
    <name type="synonym">Cajanus indicus</name>
    <dbReference type="NCBI Taxonomy" id="3821"/>
    <lineage>
        <taxon>Eukaryota</taxon>
        <taxon>Viridiplantae</taxon>
        <taxon>Streptophyta</taxon>
        <taxon>Embryophyta</taxon>
        <taxon>Tracheophyta</taxon>
        <taxon>Spermatophyta</taxon>
        <taxon>Magnoliopsida</taxon>
        <taxon>eudicotyledons</taxon>
        <taxon>Gunneridae</taxon>
        <taxon>Pentapetalae</taxon>
        <taxon>rosids</taxon>
        <taxon>fabids</taxon>
        <taxon>Fabales</taxon>
        <taxon>Fabaceae</taxon>
        <taxon>Papilionoideae</taxon>
        <taxon>50 kb inversion clade</taxon>
        <taxon>NPAAA clade</taxon>
        <taxon>indigoferoid/millettioid clade</taxon>
        <taxon>Phaseoleae</taxon>
        <taxon>Cajanus</taxon>
    </lineage>
</organism>
<protein>
    <submittedName>
        <fullName evidence="2">Retrovirus-related Pol polyprotein from transposon TNT 1-94</fullName>
    </submittedName>
</protein>
<dbReference type="PANTHER" id="PTHR11439">
    <property type="entry name" value="GAG-POL-RELATED RETROTRANSPOSON"/>
    <property type="match status" value="1"/>
</dbReference>
<dbReference type="EMBL" id="KQ483611">
    <property type="protein sequence ID" value="KYP44847.1"/>
    <property type="molecule type" value="Genomic_DNA"/>
</dbReference>
<feature type="domain" description="Reverse transcriptase Ty1/copia-type" evidence="1">
    <location>
        <begin position="94"/>
        <end position="227"/>
    </location>
</feature>
<accession>A0A151RQM3</accession>
<evidence type="ECO:0000313" key="3">
    <source>
        <dbReference type="Proteomes" id="UP000075243"/>
    </source>
</evidence>
<dbReference type="Gramene" id="C.cajan_31407.t">
    <property type="protein sequence ID" value="C.cajan_31407.t"/>
    <property type="gene ID" value="C.cajan_31407"/>
</dbReference>
<sequence length="253" mass="29451">RREEDSIKNVFQSKIKITVKSKTMSNIFYMLLDIKYSWDIAHSQKAINNKKKKKDSSLESTPRRVRSLVDIYETSNMVMIEPDCYEEASKQEVWVKLNLDGAIQKHKARLVTKGYSQQLGINYNEIFAPVARLDTIRALIALATQKGWNIYQVNAKSSFLNGVLEEDIYVEQPQGFINKGDEIKVLRLRKALYSLKQASQAWYRRINQYIINQRFMRSKTDASCYRSLIGSLLYPTTTWSNIMYATSLLSRFM</sequence>
<gene>
    <name evidence="2" type="ORF">KK1_033652</name>
</gene>
<name>A0A151RQM3_CAJCA</name>
<dbReference type="AlphaFoldDB" id="A0A151RQM3"/>
<feature type="non-terminal residue" evidence="2">
    <location>
        <position position="1"/>
    </location>
</feature>
<reference evidence="2" key="1">
    <citation type="journal article" date="2012" name="Nat. Biotechnol.">
        <title>Draft genome sequence of pigeonpea (Cajanus cajan), an orphan legume crop of resource-poor farmers.</title>
        <authorList>
            <person name="Varshney R.K."/>
            <person name="Chen W."/>
            <person name="Li Y."/>
            <person name="Bharti A.K."/>
            <person name="Saxena R.K."/>
            <person name="Schlueter J.A."/>
            <person name="Donoghue M.T."/>
            <person name="Azam S."/>
            <person name="Fan G."/>
            <person name="Whaley A.M."/>
            <person name="Farmer A.D."/>
            <person name="Sheridan J."/>
            <person name="Iwata A."/>
            <person name="Tuteja R."/>
            <person name="Penmetsa R.V."/>
            <person name="Wu W."/>
            <person name="Upadhyaya H.D."/>
            <person name="Yang S.P."/>
            <person name="Shah T."/>
            <person name="Saxena K.B."/>
            <person name="Michael T."/>
            <person name="McCombie W.R."/>
            <person name="Yang B."/>
            <person name="Zhang G."/>
            <person name="Yang H."/>
            <person name="Wang J."/>
            <person name="Spillane C."/>
            <person name="Cook D.R."/>
            <person name="May G.D."/>
            <person name="Xu X."/>
            <person name="Jackson S.A."/>
        </authorList>
    </citation>
    <scope>NUCLEOTIDE SEQUENCE [LARGE SCALE GENOMIC DNA]</scope>
</reference>
<evidence type="ECO:0000313" key="2">
    <source>
        <dbReference type="EMBL" id="KYP44847.1"/>
    </source>
</evidence>
<dbReference type="Pfam" id="PF07727">
    <property type="entry name" value="RVT_2"/>
    <property type="match status" value="1"/>
</dbReference>
<proteinExistence type="predicted"/>
<dbReference type="Proteomes" id="UP000075243">
    <property type="component" value="Unassembled WGS sequence"/>
</dbReference>